<dbReference type="FunFam" id="3.40.50.620:FF:000037">
    <property type="entry name" value="Glutamine--tRNA ligase cytoplasmic"/>
    <property type="match status" value="1"/>
</dbReference>
<keyword evidence="3" id="KW-0963">Cytoplasm</keyword>
<keyword evidence="7 11" id="KW-0648">Protein biosynthesis</keyword>
<proteinExistence type="inferred from homology"/>
<dbReference type="SUPFAM" id="SSF50715">
    <property type="entry name" value="Ribosomal protein L25-like"/>
    <property type="match status" value="1"/>
</dbReference>
<dbReference type="InterPro" id="IPR011035">
    <property type="entry name" value="Ribosomal_bL25/Gln-tRNA_synth"/>
</dbReference>
<dbReference type="FunFam" id="1.10.1160.10:FF:000001">
    <property type="entry name" value="Glutamine--tRNA ligase"/>
    <property type="match status" value="1"/>
</dbReference>
<dbReference type="InterPro" id="IPR050132">
    <property type="entry name" value="Gln/Glu-tRNA_Ligase"/>
</dbReference>
<reference evidence="16 17" key="1">
    <citation type="submission" date="2016-10" db="EMBL/GenBank/DDBJ databases">
        <authorList>
            <person name="de Groot N.N."/>
        </authorList>
    </citation>
    <scope>NUCLEOTIDE SEQUENCE [LARGE SCALE GENOMIC DNA]</scope>
    <source>
        <strain evidence="16 17">CGMCC 1.6114</strain>
    </source>
</reference>
<keyword evidence="6 11" id="KW-0067">ATP-binding</keyword>
<feature type="region of interest" description="Disordered" evidence="12">
    <location>
        <begin position="125"/>
        <end position="146"/>
    </location>
</feature>
<keyword evidence="4 11" id="KW-0436">Ligase</keyword>
<dbReference type="PANTHER" id="PTHR43097:SF5">
    <property type="entry name" value="GLUTAMATE--TRNA LIGASE"/>
    <property type="match status" value="1"/>
</dbReference>
<dbReference type="RefSeq" id="WP_074976583.1">
    <property type="nucleotide sequence ID" value="NZ_FPAG01000001.1"/>
</dbReference>
<dbReference type="InterPro" id="IPR014729">
    <property type="entry name" value="Rossmann-like_a/b/a_fold"/>
</dbReference>
<dbReference type="EMBL" id="FPAG01000001">
    <property type="protein sequence ID" value="SFS42698.1"/>
    <property type="molecule type" value="Genomic_DNA"/>
</dbReference>
<evidence type="ECO:0000256" key="9">
    <source>
        <dbReference type="ARBA" id="ARBA00048270"/>
    </source>
</evidence>
<dbReference type="GO" id="GO:0005829">
    <property type="term" value="C:cytosol"/>
    <property type="evidence" value="ECO:0007669"/>
    <property type="project" value="TreeGrafter"/>
</dbReference>
<evidence type="ECO:0000256" key="2">
    <source>
        <dbReference type="ARBA" id="ARBA00012836"/>
    </source>
</evidence>
<dbReference type="AlphaFoldDB" id="A0A1I6PRI4"/>
<dbReference type="Pfam" id="PF20974">
    <property type="entry name" value="tRNA-synt_1c_C2"/>
    <property type="match status" value="1"/>
</dbReference>
<keyword evidence="5 11" id="KW-0547">Nucleotide-binding</keyword>
<dbReference type="InterPro" id="IPR000924">
    <property type="entry name" value="Glu/Gln-tRNA-synth"/>
</dbReference>
<dbReference type="NCBIfam" id="TIGR00440">
    <property type="entry name" value="glnS"/>
    <property type="match status" value="1"/>
</dbReference>
<name>A0A1I6PRI4_9FLAO</name>
<protein>
    <recommendedName>
        <fullName evidence="2 10">Glutamine--tRNA ligase</fullName>
        <ecNumber evidence="2 10">6.1.1.18</ecNumber>
    </recommendedName>
</protein>
<dbReference type="Gene3D" id="2.40.240.10">
    <property type="entry name" value="Ribosomal Protein L25, Chain P"/>
    <property type="match status" value="2"/>
</dbReference>
<evidence type="ECO:0000256" key="6">
    <source>
        <dbReference type="ARBA" id="ARBA00022840"/>
    </source>
</evidence>
<dbReference type="InterPro" id="IPR049437">
    <property type="entry name" value="tRNA-synt_1c_C2"/>
</dbReference>
<dbReference type="GO" id="GO:0006425">
    <property type="term" value="P:glutaminyl-tRNA aminoacylation"/>
    <property type="evidence" value="ECO:0007669"/>
    <property type="project" value="UniProtKB-UniRule"/>
</dbReference>
<dbReference type="FunFam" id="2.40.240.10:FF:000001">
    <property type="entry name" value="Glutamine--tRNA ligase"/>
    <property type="match status" value="1"/>
</dbReference>
<dbReference type="InterPro" id="IPR001412">
    <property type="entry name" value="aa-tRNA-synth_I_CS"/>
</dbReference>
<dbReference type="SUPFAM" id="SSF52374">
    <property type="entry name" value="Nucleotidylyl transferase"/>
    <property type="match status" value="1"/>
</dbReference>
<dbReference type="InterPro" id="IPR004514">
    <property type="entry name" value="Gln-tRNA-synth"/>
</dbReference>
<organism evidence="16 17">
    <name type="scientific">Zhouia amylolytica</name>
    <dbReference type="NCBI Taxonomy" id="376730"/>
    <lineage>
        <taxon>Bacteria</taxon>
        <taxon>Pseudomonadati</taxon>
        <taxon>Bacteroidota</taxon>
        <taxon>Flavobacteriia</taxon>
        <taxon>Flavobacteriales</taxon>
        <taxon>Flavobacteriaceae</taxon>
        <taxon>Zhouia</taxon>
    </lineage>
</organism>
<feature type="domain" description="tRNA synthetases class I (E and Q) anti-codon binding" evidence="15">
    <location>
        <begin position="459"/>
        <end position="533"/>
    </location>
</feature>
<evidence type="ECO:0000313" key="17">
    <source>
        <dbReference type="Proteomes" id="UP000183209"/>
    </source>
</evidence>
<comment type="similarity">
    <text evidence="1 11">Belongs to the class-I aminoacyl-tRNA synthetase family.</text>
</comment>
<evidence type="ECO:0000256" key="12">
    <source>
        <dbReference type="SAM" id="MobiDB-lite"/>
    </source>
</evidence>
<dbReference type="FunFam" id="3.90.800.10:FF:000001">
    <property type="entry name" value="Glutamine--tRNA ligase"/>
    <property type="match status" value="1"/>
</dbReference>
<accession>A0A1I6PRI4</accession>
<evidence type="ECO:0000256" key="3">
    <source>
        <dbReference type="ARBA" id="ARBA00022490"/>
    </source>
</evidence>
<evidence type="ECO:0000313" key="16">
    <source>
        <dbReference type="EMBL" id="SFS42698.1"/>
    </source>
</evidence>
<evidence type="ECO:0000256" key="4">
    <source>
        <dbReference type="ARBA" id="ARBA00022598"/>
    </source>
</evidence>
<dbReference type="Proteomes" id="UP000183209">
    <property type="component" value="Unassembled WGS sequence"/>
</dbReference>
<evidence type="ECO:0000259" key="15">
    <source>
        <dbReference type="Pfam" id="PF20974"/>
    </source>
</evidence>
<dbReference type="PANTHER" id="PTHR43097">
    <property type="entry name" value="GLUTAMINE-TRNA LIGASE"/>
    <property type="match status" value="1"/>
</dbReference>
<dbReference type="PRINTS" id="PR00987">
    <property type="entry name" value="TRNASYNTHGLU"/>
</dbReference>
<dbReference type="Gene3D" id="3.40.50.620">
    <property type="entry name" value="HUPs"/>
    <property type="match status" value="1"/>
</dbReference>
<dbReference type="InterPro" id="IPR020059">
    <property type="entry name" value="Glu/Gln-tRNA-synth_Ib_codon-bd"/>
</dbReference>
<dbReference type="InterPro" id="IPR020061">
    <property type="entry name" value="Glu_tRNA_lig_a-bdl"/>
</dbReference>
<dbReference type="Pfam" id="PF03950">
    <property type="entry name" value="tRNA-synt_1c_C"/>
    <property type="match status" value="1"/>
</dbReference>
<dbReference type="InterPro" id="IPR020056">
    <property type="entry name" value="Rbsml_bL25/Gln-tRNA_synth_N"/>
</dbReference>
<evidence type="ECO:0000256" key="7">
    <source>
        <dbReference type="ARBA" id="ARBA00022917"/>
    </source>
</evidence>
<dbReference type="EC" id="6.1.1.18" evidence="2 10"/>
<evidence type="ECO:0000259" key="14">
    <source>
        <dbReference type="Pfam" id="PF03950"/>
    </source>
</evidence>
<evidence type="ECO:0000256" key="11">
    <source>
        <dbReference type="RuleBase" id="RU363037"/>
    </source>
</evidence>
<evidence type="ECO:0000256" key="10">
    <source>
        <dbReference type="NCBIfam" id="TIGR00440"/>
    </source>
</evidence>
<dbReference type="PROSITE" id="PS00178">
    <property type="entry name" value="AA_TRNA_LIGASE_I"/>
    <property type="match status" value="1"/>
</dbReference>
<dbReference type="GO" id="GO:0005524">
    <property type="term" value="F:ATP binding"/>
    <property type="evidence" value="ECO:0007669"/>
    <property type="project" value="UniProtKB-KW"/>
</dbReference>
<dbReference type="NCBIfam" id="NF011291">
    <property type="entry name" value="PRK14703.1"/>
    <property type="match status" value="1"/>
</dbReference>
<dbReference type="Gene3D" id="3.90.800.10">
    <property type="entry name" value="Glutamyl-tRNA Synthetase, Domain 3"/>
    <property type="match status" value="1"/>
</dbReference>
<comment type="catalytic activity">
    <reaction evidence="9">
        <text>tRNA(Gln) + L-glutamine + ATP = L-glutaminyl-tRNA(Gln) + AMP + diphosphate</text>
        <dbReference type="Rhea" id="RHEA:20121"/>
        <dbReference type="Rhea" id="RHEA-COMP:9662"/>
        <dbReference type="Rhea" id="RHEA-COMP:9681"/>
        <dbReference type="ChEBI" id="CHEBI:30616"/>
        <dbReference type="ChEBI" id="CHEBI:33019"/>
        <dbReference type="ChEBI" id="CHEBI:58359"/>
        <dbReference type="ChEBI" id="CHEBI:78442"/>
        <dbReference type="ChEBI" id="CHEBI:78521"/>
        <dbReference type="ChEBI" id="CHEBI:456215"/>
        <dbReference type="EC" id="6.1.1.18"/>
    </reaction>
</comment>
<sequence>MSEERSLNFIEHIIEDDLKAGFQKNKLRFRFPPEPNGYLHIGHASSICLNFGLGERYDAPVNLRFDDTNPAKEEQAYVDAIKRDVEWLGFEWEKECYASDYFQQLYDWAINLIKKGKAYVDSQDSETIAEQKGTPTKPGTPSPYRDRSIEENLELFEGMKNGDFKEGAHVLRAKIDMSSTNMLMRDPVMYRILNKSHHRTGNDWHIYPMYDWAHGESDYIEQVSHSLCTLEFLPHRELYDWFLDQVYEEQNVRSKQREFARRNLSHTVVSKRKLLRLVEEGVVTGWDDPRMPTISGLRRRGYTAESIRKFADTIGIAKRENLIDVSLLEFCIREDLNKKANRVMAVLDPVKVVITNYPEGQEEWLEAENNPEEEEMTYRKVPFSREIYIEREDFREEANRKFFRLKLGKEVRLKNAYIIKAESVVKDDEGNITEIHCTYDEESRSGSGTEASMRKVKGTLHWVSVAHAEEVEVRVYDRLFNDAEPDGHENKDFMEFINPESLTVVKGYAEPSLKESKPGEQYQFQRLGYFCVDTESSKDGIIFNKTVGLRDTWAKLQDKK</sequence>
<dbReference type="Gene3D" id="1.10.1160.10">
    <property type="entry name" value="Glutamyl-trna Synthetase, Domain 2"/>
    <property type="match status" value="1"/>
</dbReference>
<feature type="domain" description="Glutamyl/glutaminyl-tRNA synthetase class Ib catalytic" evidence="13">
    <location>
        <begin position="26"/>
        <end position="337"/>
    </location>
</feature>
<feature type="domain" description="Glutamyl/glutaminyl-tRNA synthetase class Ib anti-codon binding" evidence="14">
    <location>
        <begin position="340"/>
        <end position="440"/>
    </location>
</feature>
<keyword evidence="8 11" id="KW-0030">Aminoacyl-tRNA synthetase</keyword>
<dbReference type="OrthoDB" id="9801560at2"/>
<evidence type="ECO:0000256" key="1">
    <source>
        <dbReference type="ARBA" id="ARBA00005594"/>
    </source>
</evidence>
<dbReference type="Pfam" id="PF00749">
    <property type="entry name" value="tRNA-synt_1c"/>
    <property type="match status" value="1"/>
</dbReference>
<gene>
    <name evidence="16" type="ORF">SAMN04487906_0434</name>
</gene>
<evidence type="ECO:0000256" key="8">
    <source>
        <dbReference type="ARBA" id="ARBA00023146"/>
    </source>
</evidence>
<dbReference type="InterPro" id="IPR020058">
    <property type="entry name" value="Glu/Gln-tRNA-synth_Ib_cat-dom"/>
</dbReference>
<dbReference type="GO" id="GO:0004819">
    <property type="term" value="F:glutamine-tRNA ligase activity"/>
    <property type="evidence" value="ECO:0007669"/>
    <property type="project" value="UniProtKB-UniRule"/>
</dbReference>
<evidence type="ECO:0000256" key="5">
    <source>
        <dbReference type="ARBA" id="ARBA00022741"/>
    </source>
</evidence>
<evidence type="ECO:0000259" key="13">
    <source>
        <dbReference type="Pfam" id="PF00749"/>
    </source>
</evidence>